<keyword evidence="2" id="KW-1185">Reference proteome</keyword>
<name>A0A834TDV1_9FABA</name>
<protein>
    <submittedName>
        <fullName evidence="1">SWI/SNF complex component SNF12-like protein</fullName>
    </submittedName>
</protein>
<reference evidence="1" key="1">
    <citation type="submission" date="2020-09" db="EMBL/GenBank/DDBJ databases">
        <title>Genome-Enabled Discovery of Anthraquinone Biosynthesis in Senna tora.</title>
        <authorList>
            <person name="Kang S.-H."/>
            <person name="Pandey R.P."/>
            <person name="Lee C.-M."/>
            <person name="Sim J.-S."/>
            <person name="Jeong J.-T."/>
            <person name="Choi B.-S."/>
            <person name="Jung M."/>
            <person name="Ginzburg D."/>
            <person name="Zhao K."/>
            <person name="Won S.Y."/>
            <person name="Oh T.-J."/>
            <person name="Yu Y."/>
            <person name="Kim N.-H."/>
            <person name="Lee O.R."/>
            <person name="Lee T.-H."/>
            <person name="Bashyal P."/>
            <person name="Kim T.-S."/>
            <person name="Lee W.-H."/>
            <person name="Kawkins C."/>
            <person name="Kim C.-K."/>
            <person name="Kim J.S."/>
            <person name="Ahn B.O."/>
            <person name="Rhee S.Y."/>
            <person name="Sohng J.K."/>
        </authorList>
    </citation>
    <scope>NUCLEOTIDE SEQUENCE</scope>
    <source>
        <tissue evidence="1">Leaf</tissue>
    </source>
</reference>
<evidence type="ECO:0000313" key="1">
    <source>
        <dbReference type="EMBL" id="KAF7819431.1"/>
    </source>
</evidence>
<dbReference type="Proteomes" id="UP000634136">
    <property type="component" value="Unassembled WGS sequence"/>
</dbReference>
<comment type="caution">
    <text evidence="1">The sequence shown here is derived from an EMBL/GenBank/DDBJ whole genome shotgun (WGS) entry which is preliminary data.</text>
</comment>
<dbReference type="EMBL" id="JAAIUW010000008">
    <property type="protein sequence ID" value="KAF7819431.1"/>
    <property type="molecule type" value="Genomic_DNA"/>
</dbReference>
<accession>A0A834TDV1</accession>
<evidence type="ECO:0000313" key="2">
    <source>
        <dbReference type="Proteomes" id="UP000634136"/>
    </source>
</evidence>
<gene>
    <name evidence="1" type="ORF">G2W53_024886</name>
</gene>
<organism evidence="1 2">
    <name type="scientific">Senna tora</name>
    <dbReference type="NCBI Taxonomy" id="362788"/>
    <lineage>
        <taxon>Eukaryota</taxon>
        <taxon>Viridiplantae</taxon>
        <taxon>Streptophyta</taxon>
        <taxon>Embryophyta</taxon>
        <taxon>Tracheophyta</taxon>
        <taxon>Spermatophyta</taxon>
        <taxon>Magnoliopsida</taxon>
        <taxon>eudicotyledons</taxon>
        <taxon>Gunneridae</taxon>
        <taxon>Pentapetalae</taxon>
        <taxon>rosids</taxon>
        <taxon>fabids</taxon>
        <taxon>Fabales</taxon>
        <taxon>Fabaceae</taxon>
        <taxon>Caesalpinioideae</taxon>
        <taxon>Cassia clade</taxon>
        <taxon>Senna</taxon>
    </lineage>
</organism>
<proteinExistence type="predicted"/>
<dbReference type="AlphaFoldDB" id="A0A834TDV1"/>
<sequence>MYIGFIDIGVTVGVEEANEAKPEDISRLKILFLKGKIDAEEKRVEPLEILVYLLSPTFLLWIIRFFSAFLPTQKGINSIDIGGSSIACSHMPPERILGWVSTSIPRTSVNAGESLNLSGSFCFFLRAAGISSIGFKGDMVFVGEKPKGRTGGFIGKRFALALPGVEMEGEDTPKFPKPPEWVSRSISNGRQRSPKALGWVIIIRRHGYLIKLSRPEKIGGVIREGLGVKLQSRKPKTK</sequence>